<dbReference type="EMBL" id="CP125947">
    <property type="protein sequence ID" value="WHS65120.1"/>
    <property type="molecule type" value="Genomic_DNA"/>
</dbReference>
<gene>
    <name evidence="4" type="ORF">QMY55_21965</name>
</gene>
<name>A0ABY8SRP6_9BURK</name>
<organism evidence="4 5">
    <name type="scientific">Comamonas resistens</name>
    <dbReference type="NCBI Taxonomy" id="3046670"/>
    <lineage>
        <taxon>Bacteria</taxon>
        <taxon>Pseudomonadati</taxon>
        <taxon>Pseudomonadota</taxon>
        <taxon>Betaproteobacteria</taxon>
        <taxon>Burkholderiales</taxon>
        <taxon>Comamonadaceae</taxon>
        <taxon>Comamonas</taxon>
    </lineage>
</organism>
<feature type="DNA-binding region" description="OmpR/PhoB-type" evidence="2">
    <location>
        <begin position="28"/>
        <end position="127"/>
    </location>
</feature>
<keyword evidence="1 2" id="KW-0238">DNA-binding</keyword>
<dbReference type="Gene3D" id="1.10.10.10">
    <property type="entry name" value="Winged helix-like DNA-binding domain superfamily/Winged helix DNA-binding domain"/>
    <property type="match status" value="1"/>
</dbReference>
<proteinExistence type="predicted"/>
<evidence type="ECO:0000259" key="3">
    <source>
        <dbReference type="PROSITE" id="PS51755"/>
    </source>
</evidence>
<dbReference type="CDD" id="cd00383">
    <property type="entry name" value="trans_reg_C"/>
    <property type="match status" value="1"/>
</dbReference>
<dbReference type="InterPro" id="IPR036388">
    <property type="entry name" value="WH-like_DNA-bd_sf"/>
</dbReference>
<evidence type="ECO:0000256" key="2">
    <source>
        <dbReference type="PROSITE-ProRule" id="PRU01091"/>
    </source>
</evidence>
<feature type="domain" description="OmpR/PhoB-type" evidence="3">
    <location>
        <begin position="28"/>
        <end position="127"/>
    </location>
</feature>
<evidence type="ECO:0000313" key="4">
    <source>
        <dbReference type="EMBL" id="WHS65120.1"/>
    </source>
</evidence>
<accession>A0ABY8SRP6</accession>
<reference evidence="4 5" key="1">
    <citation type="submission" date="2023-05" db="EMBL/GenBank/DDBJ databases">
        <authorList>
            <person name="Yin Y."/>
            <person name="Lu Z."/>
        </authorList>
    </citation>
    <scope>NUCLEOTIDE SEQUENCE [LARGE SCALE GENOMIC DNA]</scope>
    <source>
        <strain evidence="4 5">ZM22</strain>
    </source>
</reference>
<keyword evidence="5" id="KW-1185">Reference proteome</keyword>
<sequence>MHTTQHFQQAPTPPRFFPVTSSAFSLGPQGFRFAGWELRLRSRRLISPEGKEVSLTKTECALLQVLLHCPRQIMSREQIMDMTHTEANVFDRAVDVQMLRLRRKVEACGNAPALLRTKRGAGYFLDADVQVLN</sequence>
<dbReference type="RefSeq" id="WP_283486221.1">
    <property type="nucleotide sequence ID" value="NZ_CP125947.1"/>
</dbReference>
<dbReference type="Pfam" id="PF00486">
    <property type="entry name" value="Trans_reg_C"/>
    <property type="match status" value="1"/>
</dbReference>
<protein>
    <submittedName>
        <fullName evidence="4">Winged helix-turn-helix domain-containing protein</fullName>
    </submittedName>
</protein>
<dbReference type="PROSITE" id="PS51755">
    <property type="entry name" value="OMPR_PHOB"/>
    <property type="match status" value="1"/>
</dbReference>
<dbReference type="SUPFAM" id="SSF46894">
    <property type="entry name" value="C-terminal effector domain of the bipartite response regulators"/>
    <property type="match status" value="1"/>
</dbReference>
<dbReference type="Proteomes" id="UP001240697">
    <property type="component" value="Chromosome"/>
</dbReference>
<evidence type="ECO:0000256" key="1">
    <source>
        <dbReference type="ARBA" id="ARBA00023125"/>
    </source>
</evidence>
<dbReference type="InterPro" id="IPR016032">
    <property type="entry name" value="Sig_transdc_resp-reg_C-effctor"/>
</dbReference>
<dbReference type="InterPro" id="IPR001867">
    <property type="entry name" value="OmpR/PhoB-type_DNA-bd"/>
</dbReference>
<dbReference type="SMART" id="SM00862">
    <property type="entry name" value="Trans_reg_C"/>
    <property type="match status" value="1"/>
</dbReference>
<evidence type="ECO:0000313" key="5">
    <source>
        <dbReference type="Proteomes" id="UP001240697"/>
    </source>
</evidence>